<proteinExistence type="predicted"/>
<feature type="region of interest" description="Disordered" evidence="1">
    <location>
        <begin position="44"/>
        <end position="66"/>
    </location>
</feature>
<evidence type="ECO:0000256" key="1">
    <source>
        <dbReference type="SAM" id="MobiDB-lite"/>
    </source>
</evidence>
<evidence type="ECO:0000313" key="2">
    <source>
        <dbReference type="EMBL" id="QCZ94085.1"/>
    </source>
</evidence>
<reference evidence="2 3" key="1">
    <citation type="submission" date="2019-04" db="EMBL/GenBank/DDBJ databases">
        <title>Salinimonas iocasae sp. nov., a halophilic bacterium isolated from the outer tube casing of tubeworms in Okinawa Trough.</title>
        <authorList>
            <person name="Zhang H."/>
            <person name="Wang H."/>
            <person name="Li C."/>
        </authorList>
    </citation>
    <scope>NUCLEOTIDE SEQUENCE [LARGE SCALE GENOMIC DNA]</scope>
    <source>
        <strain evidence="2 3">KX18D6</strain>
    </source>
</reference>
<accession>A0A5B7YET3</accession>
<dbReference type="KEGG" id="salk:FBQ74_11645"/>
<dbReference type="Proteomes" id="UP000304912">
    <property type="component" value="Chromosome"/>
</dbReference>
<keyword evidence="3" id="KW-1185">Reference proteome</keyword>
<sequence length="66" mass="7549">MSAIQLLEQLGADALNRGKAKEIFAERVENELPEHNKQWCLMVPEKDDEEETEKPAPSDSEQTIMH</sequence>
<name>A0A5B7YET3_9ALTE</name>
<dbReference type="RefSeq" id="WP_139756827.1">
    <property type="nucleotide sequence ID" value="NZ_CP039852.1"/>
</dbReference>
<dbReference type="EMBL" id="CP039852">
    <property type="protein sequence ID" value="QCZ94085.1"/>
    <property type="molecule type" value="Genomic_DNA"/>
</dbReference>
<protein>
    <submittedName>
        <fullName evidence="2">Uncharacterized protein</fullName>
    </submittedName>
</protein>
<evidence type="ECO:0000313" key="3">
    <source>
        <dbReference type="Proteomes" id="UP000304912"/>
    </source>
</evidence>
<dbReference type="AlphaFoldDB" id="A0A5B7YET3"/>
<gene>
    <name evidence="2" type="ORF">FBQ74_11645</name>
</gene>
<organism evidence="2 3">
    <name type="scientific">Salinimonas iocasae</name>
    <dbReference type="NCBI Taxonomy" id="2572577"/>
    <lineage>
        <taxon>Bacteria</taxon>
        <taxon>Pseudomonadati</taxon>
        <taxon>Pseudomonadota</taxon>
        <taxon>Gammaproteobacteria</taxon>
        <taxon>Alteromonadales</taxon>
        <taxon>Alteromonadaceae</taxon>
        <taxon>Alteromonas/Salinimonas group</taxon>
        <taxon>Salinimonas</taxon>
    </lineage>
</organism>